<accession>A0A077Z796</accession>
<reference evidence="4" key="1">
    <citation type="submission" date="2014-01" db="EMBL/GenBank/DDBJ databases">
        <authorList>
            <person name="Aslett M."/>
        </authorList>
    </citation>
    <scope>NUCLEOTIDE SEQUENCE</scope>
</reference>
<dbReference type="Pfam" id="PF00635">
    <property type="entry name" value="Motile_Sperm"/>
    <property type="match status" value="1"/>
</dbReference>
<evidence type="ECO:0000259" key="3">
    <source>
        <dbReference type="PROSITE" id="PS50202"/>
    </source>
</evidence>
<feature type="region of interest" description="Disordered" evidence="2">
    <location>
        <begin position="183"/>
        <end position="203"/>
    </location>
</feature>
<reference evidence="4" key="2">
    <citation type="submission" date="2014-03" db="EMBL/GenBank/DDBJ databases">
        <title>The whipworm genome and dual-species transcriptomics of an intimate host-pathogen interaction.</title>
        <authorList>
            <person name="Foth B.J."/>
            <person name="Tsai I.J."/>
            <person name="Reid A.J."/>
            <person name="Bancroft A.J."/>
            <person name="Nichol S."/>
            <person name="Tracey A."/>
            <person name="Holroyd N."/>
            <person name="Cotton J.A."/>
            <person name="Stanley E.J."/>
            <person name="Zarowiecki M."/>
            <person name="Liu J.Z."/>
            <person name="Huckvale T."/>
            <person name="Cooper P.J."/>
            <person name="Grencis R.K."/>
            <person name="Berriman M."/>
        </authorList>
    </citation>
    <scope>NUCLEOTIDE SEQUENCE [LARGE SCALE GENOMIC DNA]</scope>
</reference>
<keyword evidence="5" id="KW-1185">Reference proteome</keyword>
<keyword evidence="1" id="KW-0963">Cytoplasm</keyword>
<dbReference type="OrthoDB" id="10452042at2759"/>
<gene>
    <name evidence="4" type="ORF">TTRE_0000462401</name>
</gene>
<proteinExistence type="predicted"/>
<dbReference type="InterPro" id="IPR000535">
    <property type="entry name" value="MSP_dom"/>
</dbReference>
<protein>
    <recommendedName>
        <fullName evidence="1">Major sperm protein</fullName>
    </recommendedName>
</protein>
<organism evidence="4 5">
    <name type="scientific">Trichuris trichiura</name>
    <name type="common">Whipworm</name>
    <name type="synonym">Trichocephalus trichiurus</name>
    <dbReference type="NCBI Taxonomy" id="36087"/>
    <lineage>
        <taxon>Eukaryota</taxon>
        <taxon>Metazoa</taxon>
        <taxon>Ecdysozoa</taxon>
        <taxon>Nematoda</taxon>
        <taxon>Enoplea</taxon>
        <taxon>Dorylaimia</taxon>
        <taxon>Trichinellida</taxon>
        <taxon>Trichuridae</taxon>
        <taxon>Trichuris</taxon>
    </lineage>
</organism>
<name>A0A077Z796_TRITR</name>
<feature type="region of interest" description="Disordered" evidence="2">
    <location>
        <begin position="1"/>
        <end position="35"/>
    </location>
</feature>
<evidence type="ECO:0000256" key="1">
    <source>
        <dbReference type="RuleBase" id="RU003425"/>
    </source>
</evidence>
<evidence type="ECO:0000313" key="4">
    <source>
        <dbReference type="EMBL" id="CDW56347.1"/>
    </source>
</evidence>
<dbReference type="InterPro" id="IPR013783">
    <property type="entry name" value="Ig-like_fold"/>
</dbReference>
<dbReference type="Gene3D" id="2.60.40.10">
    <property type="entry name" value="Immunoglobulins"/>
    <property type="match status" value="1"/>
</dbReference>
<dbReference type="InterPro" id="IPR008962">
    <property type="entry name" value="PapD-like_sf"/>
</dbReference>
<dbReference type="AlphaFoldDB" id="A0A077Z796"/>
<feature type="compositionally biased region" description="Polar residues" evidence="2">
    <location>
        <begin position="183"/>
        <end position="200"/>
    </location>
</feature>
<dbReference type="EMBL" id="HG806030">
    <property type="protein sequence ID" value="CDW56347.1"/>
    <property type="molecule type" value="Genomic_DNA"/>
</dbReference>
<keyword evidence="1" id="KW-0206">Cytoskeleton</keyword>
<dbReference type="Proteomes" id="UP000030665">
    <property type="component" value="Unassembled WGS sequence"/>
</dbReference>
<dbReference type="PROSITE" id="PS50202">
    <property type="entry name" value="MSP"/>
    <property type="match status" value="1"/>
</dbReference>
<sequence>MSLDQSESKEGIVSGDKTSSTETMETPSLPPMETGKITITPRRLLLLPVKNSNSTKYLTITNYYDFPVAFKLRWSQNKALYSVPSCGWVLSKSQCVIEIGLHPLDRVFKYRSDRAIFDFARLTENVETLEPLNATLEPFCQVMLQLSYSKPINKEKKRQQLIVANEIATSDDQWLVDEANSLQADGNADNNEGPATSGNSCPLADQRIIDSDLSAEGRLGRKRHISVENEGECLAHQWPIVEKNYIF</sequence>
<dbReference type="SUPFAM" id="SSF49354">
    <property type="entry name" value="PapD-like"/>
    <property type="match status" value="1"/>
</dbReference>
<comment type="function">
    <text evidence="1">Central component in molecular interactions underlying sperm crawling. Forms an extensive filament system that extends from sperm villipoda, along the leading edge of the pseudopod.</text>
</comment>
<evidence type="ECO:0000256" key="2">
    <source>
        <dbReference type="SAM" id="MobiDB-lite"/>
    </source>
</evidence>
<evidence type="ECO:0000313" key="5">
    <source>
        <dbReference type="Proteomes" id="UP000030665"/>
    </source>
</evidence>
<feature type="domain" description="MSP" evidence="3">
    <location>
        <begin position="36"/>
        <end position="166"/>
    </location>
</feature>
<feature type="compositionally biased region" description="Polar residues" evidence="2">
    <location>
        <begin position="16"/>
        <end position="26"/>
    </location>
</feature>
<feature type="compositionally biased region" description="Basic and acidic residues" evidence="2">
    <location>
        <begin position="1"/>
        <end position="10"/>
    </location>
</feature>